<dbReference type="EMBL" id="CP097509">
    <property type="protein sequence ID" value="URE17077.1"/>
    <property type="molecule type" value="Genomic_DNA"/>
</dbReference>
<evidence type="ECO:0000256" key="3">
    <source>
        <dbReference type="ARBA" id="ARBA00023163"/>
    </source>
</evidence>
<dbReference type="InterPro" id="IPR046955">
    <property type="entry name" value="PHR1-like"/>
</dbReference>
<dbReference type="Pfam" id="PF00249">
    <property type="entry name" value="Myb_DNA-binding"/>
    <property type="match status" value="1"/>
</dbReference>
<evidence type="ECO:0000256" key="5">
    <source>
        <dbReference type="SAM" id="MobiDB-lite"/>
    </source>
</evidence>
<sequence length="490" mass="55392">MEDSDILEIPCVSSPPISCSNHILAKLIGRRRWRRRDGSGRRWRRNRDSSGAKRSLLSVAGYIFDNRARSHILISTCKLEARCHLRLPQSFVLLWQMTMMIDLFKLMSCKILEIEPSLKVLEMWRWDKKKESYRKLSSSPFLPHPPKCEKQNSAVQLSTSPLLFDGDTSARSCEDEHTDDLMKDFLNLSGDASDGSTHGEIYGSNGIALSEQIELQLLSEQLGIAITDNGESPRLDDIYEMPQVSSLPLSSNHNQAVQPSEPPAKAQLHSSPSTASVSASVVNKTRLRWTLELHERFVEAVNKLDGAEKATPKAVLNLMNVKGLTIYHVKSHLQKYRFTKYIPEMKEDDKKASCPEDKKAPSVSDDSDLAKRRNIEVTKALQMQIDVQKQLHEQLEVQRALQLCIEENAKYLQKILDQQQKARNPASSTQRSISEVPLEQHSPSPHQSKVGVDSSPPNSLKHKENDSESDSKSVKDCKRIRLEVEQEIPS</sequence>
<dbReference type="OrthoDB" id="551907at2759"/>
<dbReference type="Proteomes" id="UP001055439">
    <property type="component" value="Chromosome 7"/>
</dbReference>
<feature type="region of interest" description="Disordered" evidence="5">
    <location>
        <begin position="246"/>
        <end position="277"/>
    </location>
</feature>
<dbReference type="NCBIfam" id="TIGR01557">
    <property type="entry name" value="myb_SHAQKYF"/>
    <property type="match status" value="1"/>
</dbReference>
<dbReference type="GO" id="GO:0003677">
    <property type="term" value="F:DNA binding"/>
    <property type="evidence" value="ECO:0007669"/>
    <property type="project" value="UniProtKB-KW"/>
</dbReference>
<dbReference type="InterPro" id="IPR017930">
    <property type="entry name" value="Myb_dom"/>
</dbReference>
<feature type="region of interest" description="Disordered" evidence="5">
    <location>
        <begin position="422"/>
        <end position="490"/>
    </location>
</feature>
<dbReference type="PANTHER" id="PTHR31499:SF80">
    <property type="entry name" value="HTH MYB-TYPE DOMAIN-CONTAINING PROTEIN"/>
    <property type="match status" value="1"/>
</dbReference>
<feature type="compositionally biased region" description="Polar residues" evidence="5">
    <location>
        <begin position="246"/>
        <end position="258"/>
    </location>
</feature>
<feature type="domain" description="HTH myb-type" evidence="6">
    <location>
        <begin position="283"/>
        <end position="341"/>
    </location>
</feature>
<keyword evidence="8" id="KW-1185">Reference proteome</keyword>
<evidence type="ECO:0000256" key="4">
    <source>
        <dbReference type="ARBA" id="ARBA00023242"/>
    </source>
</evidence>
<evidence type="ECO:0000259" key="6">
    <source>
        <dbReference type="PROSITE" id="PS51294"/>
    </source>
</evidence>
<dbReference type="InterPro" id="IPR025756">
    <property type="entry name" value="Myb_CC_LHEQLE"/>
</dbReference>
<dbReference type="InterPro" id="IPR006447">
    <property type="entry name" value="Myb_dom_plants"/>
</dbReference>
<dbReference type="Pfam" id="PF14379">
    <property type="entry name" value="Myb_CC_LHEQLE"/>
    <property type="match status" value="1"/>
</dbReference>
<evidence type="ECO:0000313" key="7">
    <source>
        <dbReference type="EMBL" id="URE17077.1"/>
    </source>
</evidence>
<keyword evidence="4" id="KW-0539">Nucleus</keyword>
<evidence type="ECO:0000256" key="1">
    <source>
        <dbReference type="ARBA" id="ARBA00023015"/>
    </source>
</evidence>
<feature type="compositionally biased region" description="Basic and acidic residues" evidence="5">
    <location>
        <begin position="461"/>
        <end position="484"/>
    </location>
</feature>
<dbReference type="PANTHER" id="PTHR31499">
    <property type="entry name" value="MYB FAMILY TRANSCRIPTION FACTOR PHL11"/>
    <property type="match status" value="1"/>
</dbReference>
<dbReference type="FunFam" id="1.10.10.60:FF:000002">
    <property type="entry name" value="Myb family transcription factor"/>
    <property type="match status" value="1"/>
</dbReference>
<feature type="region of interest" description="Disordered" evidence="5">
    <location>
        <begin position="347"/>
        <end position="370"/>
    </location>
</feature>
<protein>
    <recommendedName>
        <fullName evidence="6">HTH myb-type domain-containing protein</fullName>
    </recommendedName>
</protein>
<keyword evidence="1" id="KW-0805">Transcription regulation</keyword>
<keyword evidence="3" id="KW-0804">Transcription</keyword>
<keyword evidence="2" id="KW-0238">DNA-binding</keyword>
<name>A0A9E7KG89_9LILI</name>
<reference evidence="7" key="1">
    <citation type="submission" date="2022-05" db="EMBL/GenBank/DDBJ databases">
        <title>The Musa troglodytarum L. genome provides insights into the mechanism of non-climacteric behaviour and enrichment of carotenoids.</title>
        <authorList>
            <person name="Wang J."/>
        </authorList>
    </citation>
    <scope>NUCLEOTIDE SEQUENCE</scope>
    <source>
        <tissue evidence="7">Leaf</tissue>
    </source>
</reference>
<dbReference type="InterPro" id="IPR001005">
    <property type="entry name" value="SANT/Myb"/>
</dbReference>
<accession>A0A9E7KG89</accession>
<gene>
    <name evidence="7" type="ORF">MUK42_11805</name>
</gene>
<dbReference type="SUPFAM" id="SSF46689">
    <property type="entry name" value="Homeodomain-like"/>
    <property type="match status" value="1"/>
</dbReference>
<dbReference type="InterPro" id="IPR009057">
    <property type="entry name" value="Homeodomain-like_sf"/>
</dbReference>
<evidence type="ECO:0000313" key="8">
    <source>
        <dbReference type="Proteomes" id="UP001055439"/>
    </source>
</evidence>
<dbReference type="AlphaFoldDB" id="A0A9E7KG89"/>
<dbReference type="GO" id="GO:0003700">
    <property type="term" value="F:DNA-binding transcription factor activity"/>
    <property type="evidence" value="ECO:0007669"/>
    <property type="project" value="InterPro"/>
</dbReference>
<dbReference type="Gene3D" id="1.10.10.60">
    <property type="entry name" value="Homeodomain-like"/>
    <property type="match status" value="1"/>
</dbReference>
<dbReference type="PROSITE" id="PS51294">
    <property type="entry name" value="HTH_MYB"/>
    <property type="match status" value="1"/>
</dbReference>
<feature type="compositionally biased region" description="Polar residues" evidence="5">
    <location>
        <begin position="422"/>
        <end position="433"/>
    </location>
</feature>
<feature type="compositionally biased region" description="Basic and acidic residues" evidence="5">
    <location>
        <begin position="347"/>
        <end position="360"/>
    </location>
</feature>
<proteinExistence type="predicted"/>
<organism evidence="7 8">
    <name type="scientific">Musa troglodytarum</name>
    <name type="common">fe'i banana</name>
    <dbReference type="NCBI Taxonomy" id="320322"/>
    <lineage>
        <taxon>Eukaryota</taxon>
        <taxon>Viridiplantae</taxon>
        <taxon>Streptophyta</taxon>
        <taxon>Embryophyta</taxon>
        <taxon>Tracheophyta</taxon>
        <taxon>Spermatophyta</taxon>
        <taxon>Magnoliopsida</taxon>
        <taxon>Liliopsida</taxon>
        <taxon>Zingiberales</taxon>
        <taxon>Musaceae</taxon>
        <taxon>Musa</taxon>
    </lineage>
</organism>
<evidence type="ECO:0000256" key="2">
    <source>
        <dbReference type="ARBA" id="ARBA00023125"/>
    </source>
</evidence>